<dbReference type="AlphaFoldDB" id="A0A4R4VI70"/>
<dbReference type="RefSeq" id="WP_132675454.1">
    <property type="nucleotide sequence ID" value="NZ_SMKS01000024.1"/>
</dbReference>
<accession>A0A4R4VI70</accession>
<comment type="caution">
    <text evidence="1">The sequence shown here is derived from an EMBL/GenBank/DDBJ whole genome shotgun (WGS) entry which is preliminary data.</text>
</comment>
<reference evidence="1 2" key="1">
    <citation type="submission" date="2019-03" db="EMBL/GenBank/DDBJ databases">
        <title>Draft genome sequences of novel Actinobacteria.</title>
        <authorList>
            <person name="Sahin N."/>
            <person name="Ay H."/>
            <person name="Saygin H."/>
        </authorList>
    </citation>
    <scope>NUCLEOTIDE SEQUENCE [LARGE SCALE GENOMIC DNA]</scope>
    <source>
        <strain evidence="1 2">16K309</strain>
    </source>
</reference>
<evidence type="ECO:0000313" key="2">
    <source>
        <dbReference type="Proteomes" id="UP000295674"/>
    </source>
</evidence>
<evidence type="ECO:0000313" key="1">
    <source>
        <dbReference type="EMBL" id="TDD05358.1"/>
    </source>
</evidence>
<sequence>MSILDLQALETTAAEAAVPGSTQSTNC</sequence>
<organism evidence="1 2">
    <name type="scientific">Saccharopolyspora terrae</name>
    <dbReference type="NCBI Taxonomy" id="2530384"/>
    <lineage>
        <taxon>Bacteria</taxon>
        <taxon>Bacillati</taxon>
        <taxon>Actinomycetota</taxon>
        <taxon>Actinomycetes</taxon>
        <taxon>Pseudonocardiales</taxon>
        <taxon>Pseudonocardiaceae</taxon>
        <taxon>Saccharopolyspora</taxon>
    </lineage>
</organism>
<protein>
    <submittedName>
        <fullName evidence="1">SapB/AmfS family lantipeptide</fullName>
    </submittedName>
</protein>
<keyword evidence="2" id="KW-1185">Reference proteome</keyword>
<dbReference type="Proteomes" id="UP000295674">
    <property type="component" value="Unassembled WGS sequence"/>
</dbReference>
<dbReference type="InterPro" id="IPR045825">
    <property type="entry name" value="RamS"/>
</dbReference>
<name>A0A4R4VI70_9PSEU</name>
<proteinExistence type="predicted"/>
<gene>
    <name evidence="1" type="ORF">E1181_15560</name>
</gene>
<dbReference type="EMBL" id="SMKS01000024">
    <property type="protein sequence ID" value="TDD05358.1"/>
    <property type="molecule type" value="Genomic_DNA"/>
</dbReference>
<dbReference type="NCBIfam" id="NF033212">
    <property type="entry name" value="SapB_AmfS_lanti"/>
    <property type="match status" value="1"/>
</dbReference>